<sequence length="41" mass="4452">MKTTEGPILIDTGMPESVVDNEDIFKGTFVEGQILPKNETG</sequence>
<dbReference type="InterPro" id="IPR036866">
    <property type="entry name" value="RibonucZ/Hydroxyglut_hydro"/>
</dbReference>
<accession>A0A1G4EZH4</accession>
<dbReference type="Proteomes" id="UP000195696">
    <property type="component" value="Unassembled WGS sequence"/>
</dbReference>
<dbReference type="AlphaFoldDB" id="A0A1G4EZH4"/>
<protein>
    <submittedName>
        <fullName evidence="1">Uncharacterized protein</fullName>
    </submittedName>
</protein>
<evidence type="ECO:0000313" key="1">
    <source>
        <dbReference type="EMBL" id="SCB71462.1"/>
    </source>
</evidence>
<gene>
    <name evidence="1" type="ORF">BWGO95_05695</name>
</gene>
<dbReference type="Gene3D" id="3.60.15.10">
    <property type="entry name" value="Ribonuclease Z/Hydroxyacylglutathione hydrolase-like"/>
    <property type="match status" value="1"/>
</dbReference>
<proteinExistence type="predicted"/>
<name>A0A1G4EZH4_BACMY</name>
<evidence type="ECO:0000313" key="2">
    <source>
        <dbReference type="Proteomes" id="UP000195696"/>
    </source>
</evidence>
<organism evidence="1 2">
    <name type="scientific">Bacillus mycoides</name>
    <dbReference type="NCBI Taxonomy" id="1405"/>
    <lineage>
        <taxon>Bacteria</taxon>
        <taxon>Bacillati</taxon>
        <taxon>Bacillota</taxon>
        <taxon>Bacilli</taxon>
        <taxon>Bacillales</taxon>
        <taxon>Bacillaceae</taxon>
        <taxon>Bacillus</taxon>
        <taxon>Bacillus cereus group</taxon>
    </lineage>
</organism>
<reference evidence="1 2" key="1">
    <citation type="submission" date="2016-08" db="EMBL/GenBank/DDBJ databases">
        <authorList>
            <person name="Seilhamer J.J."/>
        </authorList>
    </citation>
    <scope>NUCLEOTIDE SEQUENCE [LARGE SCALE GENOMIC DNA]</scope>
    <source>
        <strain evidence="1 2">SDA_GO95</strain>
    </source>
</reference>
<dbReference type="EMBL" id="FMAK01000065">
    <property type="protein sequence ID" value="SCB71462.1"/>
    <property type="molecule type" value="Genomic_DNA"/>
</dbReference>